<dbReference type="PANTHER" id="PTHR37159:SF1">
    <property type="entry name" value="GH11867P"/>
    <property type="match status" value="1"/>
</dbReference>
<dbReference type="PANTHER" id="PTHR37159">
    <property type="entry name" value="GH11867P"/>
    <property type="match status" value="1"/>
</dbReference>
<organism evidence="2 3">
    <name type="scientific">Dermatophagoides farinae</name>
    <name type="common">American house dust mite</name>
    <dbReference type="NCBI Taxonomy" id="6954"/>
    <lineage>
        <taxon>Eukaryota</taxon>
        <taxon>Metazoa</taxon>
        <taxon>Ecdysozoa</taxon>
        <taxon>Arthropoda</taxon>
        <taxon>Chelicerata</taxon>
        <taxon>Arachnida</taxon>
        <taxon>Acari</taxon>
        <taxon>Acariformes</taxon>
        <taxon>Sarcoptiformes</taxon>
        <taxon>Astigmata</taxon>
        <taxon>Psoroptidia</taxon>
        <taxon>Analgoidea</taxon>
        <taxon>Pyroglyphidae</taxon>
        <taxon>Dermatophagoidinae</taxon>
        <taxon>Dermatophagoides</taxon>
    </lineage>
</organism>
<evidence type="ECO:0008006" key="4">
    <source>
        <dbReference type="Google" id="ProtNLM"/>
    </source>
</evidence>
<dbReference type="Proteomes" id="UP000790347">
    <property type="component" value="Unassembled WGS sequence"/>
</dbReference>
<name>A0A922HPX5_DERFA</name>
<reference evidence="2" key="2">
    <citation type="journal article" date="2022" name="Res Sq">
        <title>Comparative Genomics Reveals Insights into the Divergent Evolution of Astigmatic Mites and Household Pest Adaptations.</title>
        <authorList>
            <person name="Xiong Q."/>
            <person name="Wan A.T.-Y."/>
            <person name="Liu X.-Y."/>
            <person name="Fung C.S.-H."/>
            <person name="Xiao X."/>
            <person name="Malainual N."/>
            <person name="Hou J."/>
            <person name="Wang L."/>
            <person name="Wang M."/>
            <person name="Yang K."/>
            <person name="Cui Y."/>
            <person name="Leung E."/>
            <person name="Nong W."/>
            <person name="Shin S.-K."/>
            <person name="Au S."/>
            <person name="Jeong K.Y."/>
            <person name="Chew F.T."/>
            <person name="Hui J."/>
            <person name="Leung T.F."/>
            <person name="Tungtrongchitr A."/>
            <person name="Zhong N."/>
            <person name="Liu Z."/>
            <person name="Tsui S."/>
        </authorList>
    </citation>
    <scope>NUCLEOTIDE SEQUENCE</scope>
    <source>
        <strain evidence="2">Derf</strain>
        <tissue evidence="2">Whole organism</tissue>
    </source>
</reference>
<proteinExistence type="predicted"/>
<keyword evidence="1" id="KW-0812">Transmembrane</keyword>
<protein>
    <recommendedName>
        <fullName evidence="4">ER-bound oxygenase mpaB/mpaB'/Rubber oxygenase catalytic domain-containing protein</fullName>
    </recommendedName>
</protein>
<evidence type="ECO:0000313" key="2">
    <source>
        <dbReference type="EMBL" id="KAH9497553.1"/>
    </source>
</evidence>
<keyword evidence="1" id="KW-1133">Transmembrane helix</keyword>
<accession>A0A922HPX5</accession>
<keyword evidence="3" id="KW-1185">Reference proteome</keyword>
<dbReference type="EMBL" id="ASGP02000007">
    <property type="protein sequence ID" value="KAH9497553.1"/>
    <property type="molecule type" value="Genomic_DNA"/>
</dbReference>
<sequence>MVDGYIAILDDVIQLEKKWKLLEDEAPRIKGPITHFNPLLEPPDWYDVERFKRSQKLARKYFLSLNIAHFIGNILLIHLPDVLVPVIATGNSSTPFRVFMRILSTVIHILSWYDEDPFDATTKTHQSMITVRRNCHMAVSRLMNNKYPRPNRYWLSQFDMAMTQWSLIGIVGIRPNQCAFFGTTEKEFEEYFYFWRVIGYCVGIEDRFNICFGVEGYEETREFLDICFQRCYKVHLDKQSAPVVMGMNLTEGVFLALEGAAPRFLICYESFMKYWYDTLGVRHPIKLDTFERKLNYAIFIFVMEYVLRIRLFYIIFSWLFFYLQQRLFGQIEQVRKHCEQHYVNIKYQLDSEYFDYNDQQQQQQQQRNHMDLDINENPIDSIDDESCKKESISDKKYYEIDNYFYRPNVKE</sequence>
<feature type="transmembrane region" description="Helical" evidence="1">
    <location>
        <begin position="296"/>
        <end position="323"/>
    </location>
</feature>
<comment type="caution">
    <text evidence="2">The sequence shown here is derived from an EMBL/GenBank/DDBJ whole genome shotgun (WGS) entry which is preliminary data.</text>
</comment>
<evidence type="ECO:0000256" key="1">
    <source>
        <dbReference type="SAM" id="Phobius"/>
    </source>
</evidence>
<evidence type="ECO:0000313" key="3">
    <source>
        <dbReference type="Proteomes" id="UP000790347"/>
    </source>
</evidence>
<reference evidence="2" key="1">
    <citation type="submission" date="2013-05" db="EMBL/GenBank/DDBJ databases">
        <authorList>
            <person name="Yim A.K.Y."/>
            <person name="Chan T.F."/>
            <person name="Ji K.M."/>
            <person name="Liu X.Y."/>
            <person name="Zhou J.W."/>
            <person name="Li R.Q."/>
            <person name="Yang K.Y."/>
            <person name="Li J."/>
            <person name="Li M."/>
            <person name="Law P.T.W."/>
            <person name="Wu Y.L."/>
            <person name="Cai Z.L."/>
            <person name="Qin H."/>
            <person name="Bao Y."/>
            <person name="Leung R.K.K."/>
            <person name="Ng P.K.S."/>
            <person name="Zou J."/>
            <person name="Zhong X.J."/>
            <person name="Ran P.X."/>
            <person name="Zhong N.S."/>
            <person name="Liu Z.G."/>
            <person name="Tsui S.K.W."/>
        </authorList>
    </citation>
    <scope>NUCLEOTIDE SEQUENCE</scope>
    <source>
        <strain evidence="2">Derf</strain>
        <tissue evidence="2">Whole organism</tissue>
    </source>
</reference>
<keyword evidence="1" id="KW-0472">Membrane</keyword>
<dbReference type="AlphaFoldDB" id="A0A922HPX5"/>
<gene>
    <name evidence="2" type="ORF">DERF_013531</name>
</gene>